<sequence length="55" mass="6761">MHTMLELLKPTRPIETVEAEDRERRRLSARQLRAELRERERQERAIMEIAWSRLC</sequence>
<proteinExistence type="predicted"/>
<dbReference type="EMBL" id="JACHDB010000001">
    <property type="protein sequence ID" value="MBB5434822.1"/>
    <property type="molecule type" value="Genomic_DNA"/>
</dbReference>
<dbReference type="RefSeq" id="WP_184397791.1">
    <property type="nucleotide sequence ID" value="NZ_BAAAJD010000003.1"/>
</dbReference>
<comment type="caution">
    <text evidence="1">The sequence shown here is derived from an EMBL/GenBank/DDBJ whole genome shotgun (WGS) entry which is preliminary data.</text>
</comment>
<protein>
    <submittedName>
        <fullName evidence="1">Uncharacterized protein</fullName>
    </submittedName>
</protein>
<organism evidence="1 2">
    <name type="scientific">Nocardiopsis composta</name>
    <dbReference type="NCBI Taxonomy" id="157465"/>
    <lineage>
        <taxon>Bacteria</taxon>
        <taxon>Bacillati</taxon>
        <taxon>Actinomycetota</taxon>
        <taxon>Actinomycetes</taxon>
        <taxon>Streptosporangiales</taxon>
        <taxon>Nocardiopsidaceae</taxon>
        <taxon>Nocardiopsis</taxon>
    </lineage>
</organism>
<dbReference type="AlphaFoldDB" id="A0A7W8QQP4"/>
<name>A0A7W8QQP4_9ACTN</name>
<dbReference type="Proteomes" id="UP000572635">
    <property type="component" value="Unassembled WGS sequence"/>
</dbReference>
<gene>
    <name evidence="1" type="ORF">HDA36_004906</name>
</gene>
<keyword evidence="2" id="KW-1185">Reference proteome</keyword>
<evidence type="ECO:0000313" key="2">
    <source>
        <dbReference type="Proteomes" id="UP000572635"/>
    </source>
</evidence>
<accession>A0A7W8QQP4</accession>
<evidence type="ECO:0000313" key="1">
    <source>
        <dbReference type="EMBL" id="MBB5434822.1"/>
    </source>
</evidence>
<reference evidence="1 2" key="1">
    <citation type="submission" date="2020-08" db="EMBL/GenBank/DDBJ databases">
        <title>Sequencing the genomes of 1000 actinobacteria strains.</title>
        <authorList>
            <person name="Klenk H.-P."/>
        </authorList>
    </citation>
    <scope>NUCLEOTIDE SEQUENCE [LARGE SCALE GENOMIC DNA]</scope>
    <source>
        <strain evidence="1 2">DSM 44551</strain>
    </source>
</reference>